<dbReference type="EMBL" id="MTYJ01000408">
    <property type="protein sequence ID" value="OWA54456.1"/>
    <property type="molecule type" value="Genomic_DNA"/>
</dbReference>
<dbReference type="OrthoDB" id="2107166at2759"/>
<accession>A0A9X6RP86</accession>
<feature type="transmembrane region" description="Helical" evidence="1">
    <location>
        <begin position="34"/>
        <end position="57"/>
    </location>
</feature>
<organism evidence="2 3">
    <name type="scientific">Hypsibius exemplaris</name>
    <name type="common">Freshwater tardigrade</name>
    <dbReference type="NCBI Taxonomy" id="2072580"/>
    <lineage>
        <taxon>Eukaryota</taxon>
        <taxon>Metazoa</taxon>
        <taxon>Ecdysozoa</taxon>
        <taxon>Tardigrada</taxon>
        <taxon>Eutardigrada</taxon>
        <taxon>Parachela</taxon>
        <taxon>Hypsibioidea</taxon>
        <taxon>Hypsibiidae</taxon>
        <taxon>Hypsibius</taxon>
    </lineage>
</organism>
<evidence type="ECO:0000313" key="2">
    <source>
        <dbReference type="EMBL" id="OWA54456.1"/>
    </source>
</evidence>
<evidence type="ECO:0000256" key="1">
    <source>
        <dbReference type="SAM" id="Phobius"/>
    </source>
</evidence>
<protein>
    <recommendedName>
        <fullName evidence="4">LysM domain-containing protein</fullName>
    </recommendedName>
</protein>
<keyword evidence="1" id="KW-1133">Transmembrane helix</keyword>
<evidence type="ECO:0008006" key="4">
    <source>
        <dbReference type="Google" id="ProtNLM"/>
    </source>
</evidence>
<keyword evidence="1" id="KW-0472">Membrane</keyword>
<evidence type="ECO:0000313" key="3">
    <source>
        <dbReference type="Proteomes" id="UP000192578"/>
    </source>
</evidence>
<name>A0A9X6RP86_HYPEX</name>
<keyword evidence="3" id="KW-1185">Reference proteome</keyword>
<reference evidence="3" key="1">
    <citation type="submission" date="2017-01" db="EMBL/GenBank/DDBJ databases">
        <title>Comparative genomics of anhydrobiosis in the tardigrade Hypsibius dujardini.</title>
        <authorList>
            <person name="Yoshida Y."/>
            <person name="Koutsovoulos G."/>
            <person name="Laetsch D."/>
            <person name="Stevens L."/>
            <person name="Kumar S."/>
            <person name="Horikawa D."/>
            <person name="Ishino K."/>
            <person name="Komine S."/>
            <person name="Tomita M."/>
            <person name="Blaxter M."/>
            <person name="Arakawa K."/>
        </authorList>
    </citation>
    <scope>NUCLEOTIDE SEQUENCE [LARGE SCALE GENOMIC DNA]</scope>
    <source>
        <strain evidence="3">Z151</strain>
    </source>
</reference>
<dbReference type="AlphaFoldDB" id="A0A9X6RP86"/>
<keyword evidence="1" id="KW-0812">Transmembrane</keyword>
<proteinExistence type="predicted"/>
<gene>
    <name evidence="2" type="ORF">BV898_18858</name>
</gene>
<sequence>MSEKYTLRDPSSMGVKSSLTEIKRFFVGGGGNSRSVICSVEALLCLLMLAGTIYMFYSRDSTGQSHLTALRLKEDGTFEKSTDTVGTARAADTTNVKFKYSDPHLGISCVSSASKGERCEDFAKAYGIPDVARLKQMNNGLKCPQMEPGIPIYIRRDQGCGTTCTKDFMC</sequence>
<dbReference type="Proteomes" id="UP000192578">
    <property type="component" value="Unassembled WGS sequence"/>
</dbReference>
<comment type="caution">
    <text evidence="2">The sequence shown here is derived from an EMBL/GenBank/DDBJ whole genome shotgun (WGS) entry which is preliminary data.</text>
</comment>